<dbReference type="EMBL" id="JARJCM010000020">
    <property type="protein sequence ID" value="KAJ7040664.1"/>
    <property type="molecule type" value="Genomic_DNA"/>
</dbReference>
<organism evidence="1 2">
    <name type="scientific">Mycena alexandri</name>
    <dbReference type="NCBI Taxonomy" id="1745969"/>
    <lineage>
        <taxon>Eukaryota</taxon>
        <taxon>Fungi</taxon>
        <taxon>Dikarya</taxon>
        <taxon>Basidiomycota</taxon>
        <taxon>Agaricomycotina</taxon>
        <taxon>Agaricomycetes</taxon>
        <taxon>Agaricomycetidae</taxon>
        <taxon>Agaricales</taxon>
        <taxon>Marasmiineae</taxon>
        <taxon>Mycenaceae</taxon>
        <taxon>Mycena</taxon>
    </lineage>
</organism>
<dbReference type="AlphaFoldDB" id="A0AAD6T743"/>
<evidence type="ECO:0000313" key="2">
    <source>
        <dbReference type="Proteomes" id="UP001218188"/>
    </source>
</evidence>
<dbReference type="Proteomes" id="UP001218188">
    <property type="component" value="Unassembled WGS sequence"/>
</dbReference>
<sequence>MPKADQNITAMSKKLDVPYGTLRNRFLGKTLPAKESQTNKMLLSPAQEQALSEWISQQHTTNTIAGPSTGTYSVQTPNQSFSQYFNKSAPLYQFDSYSASHFDTHPAYQDYNDHLNGYAMTPQYEDSSFYNHNYNYTD</sequence>
<accession>A0AAD6T743</accession>
<comment type="caution">
    <text evidence="1">The sequence shown here is derived from an EMBL/GenBank/DDBJ whole genome shotgun (WGS) entry which is preliminary data.</text>
</comment>
<protein>
    <submittedName>
        <fullName evidence="1">Uncharacterized protein</fullName>
    </submittedName>
</protein>
<keyword evidence="2" id="KW-1185">Reference proteome</keyword>
<name>A0AAD6T743_9AGAR</name>
<proteinExistence type="predicted"/>
<gene>
    <name evidence="1" type="ORF">C8F04DRAFT_1253594</name>
</gene>
<reference evidence="1" key="1">
    <citation type="submission" date="2023-03" db="EMBL/GenBank/DDBJ databases">
        <title>Massive genome expansion in bonnet fungi (Mycena s.s.) driven by repeated elements and novel gene families across ecological guilds.</title>
        <authorList>
            <consortium name="Lawrence Berkeley National Laboratory"/>
            <person name="Harder C.B."/>
            <person name="Miyauchi S."/>
            <person name="Viragh M."/>
            <person name="Kuo A."/>
            <person name="Thoen E."/>
            <person name="Andreopoulos B."/>
            <person name="Lu D."/>
            <person name="Skrede I."/>
            <person name="Drula E."/>
            <person name="Henrissat B."/>
            <person name="Morin E."/>
            <person name="Kohler A."/>
            <person name="Barry K."/>
            <person name="LaButti K."/>
            <person name="Morin E."/>
            <person name="Salamov A."/>
            <person name="Lipzen A."/>
            <person name="Mereny Z."/>
            <person name="Hegedus B."/>
            <person name="Baldrian P."/>
            <person name="Stursova M."/>
            <person name="Weitz H."/>
            <person name="Taylor A."/>
            <person name="Grigoriev I.V."/>
            <person name="Nagy L.G."/>
            <person name="Martin F."/>
            <person name="Kauserud H."/>
        </authorList>
    </citation>
    <scope>NUCLEOTIDE SEQUENCE</scope>
    <source>
        <strain evidence="1">CBHHK200</strain>
    </source>
</reference>
<evidence type="ECO:0000313" key="1">
    <source>
        <dbReference type="EMBL" id="KAJ7040664.1"/>
    </source>
</evidence>